<gene>
    <name evidence="3" type="ORF">LKMONMHP_4350</name>
</gene>
<dbReference type="Proteomes" id="UP001055156">
    <property type="component" value="Unassembled WGS sequence"/>
</dbReference>
<comment type="caution">
    <text evidence="3">The sequence shown here is derived from an EMBL/GenBank/DDBJ whole genome shotgun (WGS) entry which is preliminary data.</text>
</comment>
<feature type="compositionally biased region" description="Basic and acidic residues" evidence="1">
    <location>
        <begin position="1"/>
        <end position="14"/>
    </location>
</feature>
<dbReference type="InterPro" id="IPR041649">
    <property type="entry name" value="NepR"/>
</dbReference>
<evidence type="ECO:0000313" key="3">
    <source>
        <dbReference type="EMBL" id="GJE29469.1"/>
    </source>
</evidence>
<protein>
    <recommendedName>
        <fullName evidence="2">Anti-sigma factor NepR domain-containing protein</fullName>
    </recommendedName>
</protein>
<keyword evidence="4" id="KW-1185">Reference proteome</keyword>
<name>A0ABQ4TGL4_METOR</name>
<reference evidence="3" key="2">
    <citation type="submission" date="2021-08" db="EMBL/GenBank/DDBJ databases">
        <authorList>
            <person name="Tani A."/>
            <person name="Ola A."/>
            <person name="Ogura Y."/>
            <person name="Katsura K."/>
            <person name="Hayashi T."/>
        </authorList>
    </citation>
    <scope>NUCLEOTIDE SEQUENCE</scope>
    <source>
        <strain evidence="3">NBRC 15689</strain>
    </source>
</reference>
<evidence type="ECO:0000259" key="2">
    <source>
        <dbReference type="Pfam" id="PF18557"/>
    </source>
</evidence>
<evidence type="ECO:0000256" key="1">
    <source>
        <dbReference type="SAM" id="MobiDB-lite"/>
    </source>
</evidence>
<proteinExistence type="predicted"/>
<organism evidence="3 4">
    <name type="scientific">Methylobacterium organophilum</name>
    <dbReference type="NCBI Taxonomy" id="410"/>
    <lineage>
        <taxon>Bacteria</taxon>
        <taxon>Pseudomonadati</taxon>
        <taxon>Pseudomonadota</taxon>
        <taxon>Alphaproteobacteria</taxon>
        <taxon>Hyphomicrobiales</taxon>
        <taxon>Methylobacteriaceae</taxon>
        <taxon>Methylobacterium</taxon>
    </lineage>
</organism>
<reference evidence="3" key="1">
    <citation type="journal article" date="2021" name="Front. Microbiol.">
        <title>Comprehensive Comparative Genomics and Phenotyping of Methylobacterium Species.</title>
        <authorList>
            <person name="Alessa O."/>
            <person name="Ogura Y."/>
            <person name="Fujitani Y."/>
            <person name="Takami H."/>
            <person name="Hayashi T."/>
            <person name="Sahin N."/>
            <person name="Tani A."/>
        </authorList>
    </citation>
    <scope>NUCLEOTIDE SEQUENCE</scope>
    <source>
        <strain evidence="3">NBRC 15689</strain>
    </source>
</reference>
<feature type="region of interest" description="Disordered" evidence="1">
    <location>
        <begin position="1"/>
        <end position="30"/>
    </location>
</feature>
<accession>A0ABQ4TGL4</accession>
<dbReference type="EMBL" id="BPQV01000016">
    <property type="protein sequence ID" value="GJE29469.1"/>
    <property type="molecule type" value="Genomic_DNA"/>
</dbReference>
<dbReference type="Pfam" id="PF18557">
    <property type="entry name" value="NepR"/>
    <property type="match status" value="1"/>
</dbReference>
<sequence>MGQPLDRPKDDKPVRSKGAPLSGSTRRHLGEGLRAHYAEVLTEPVDPRIAALLARLEKPPA</sequence>
<feature type="domain" description="Anti-sigma factor NepR" evidence="2">
    <location>
        <begin position="26"/>
        <end position="58"/>
    </location>
</feature>
<dbReference type="RefSeq" id="WP_238314054.1">
    <property type="nucleotide sequence ID" value="NZ_BPQV01000016.1"/>
</dbReference>
<evidence type="ECO:0000313" key="4">
    <source>
        <dbReference type="Proteomes" id="UP001055156"/>
    </source>
</evidence>